<name>A0ABU8YII2_9CYAN</name>
<evidence type="ECO:0000313" key="2">
    <source>
        <dbReference type="Proteomes" id="UP001384579"/>
    </source>
</evidence>
<dbReference type="InterPro" id="IPR027417">
    <property type="entry name" value="P-loop_NTPase"/>
</dbReference>
<reference evidence="1 2" key="1">
    <citation type="journal article" date="2020" name="Harmful Algae">
        <title>Molecular and morphological characterization of a novel dihydroanatoxin-a producing Microcoleus species (cyanobacteria) from the Russian River, California, USA.</title>
        <authorList>
            <person name="Conklin K.Y."/>
            <person name="Stancheva R."/>
            <person name="Otten T.G."/>
            <person name="Fadness R."/>
            <person name="Boyer G.L."/>
            <person name="Read B."/>
            <person name="Zhang X."/>
            <person name="Sheath R.G."/>
        </authorList>
    </citation>
    <scope>NUCLEOTIDE SEQUENCE [LARGE SCALE GENOMIC DNA]</scope>
    <source>
        <strain evidence="1 2">PTRS2</strain>
    </source>
</reference>
<dbReference type="Proteomes" id="UP001384579">
    <property type="component" value="Unassembled WGS sequence"/>
</dbReference>
<sequence>MGNICVIGPRDSGKTTYLAALAYKMRSSKNSKKFNIQPLGDDSKDIAEKAENIICQGASFEPNKIGGMTKGVDDLPQYSFNVEIHNSWFTKPDSFQLNVRDYPGEIFEKIADRDRSDPICEEFIEECLRKDVIGCLILLTAWDQAADAKYNQVMNRFIDLMDSHNRTKDFRLAVAMSKSERGELWPGRLDPETDLFKLHLPNTTDTLRKSRILSQNLVRFYAISTFGVLDRNDPRPNRIDERGTSGKASVLRHTKSWKPYNLIEPLHWLSQTTKSNGKVK</sequence>
<keyword evidence="2" id="KW-1185">Reference proteome</keyword>
<accession>A0ABU8YII2</accession>
<protein>
    <submittedName>
        <fullName evidence="1">Uncharacterized protein</fullName>
    </submittedName>
</protein>
<dbReference type="SUPFAM" id="SSF52540">
    <property type="entry name" value="P-loop containing nucleoside triphosphate hydrolases"/>
    <property type="match status" value="1"/>
</dbReference>
<dbReference type="RefSeq" id="WP_340541265.1">
    <property type="nucleotide sequence ID" value="NZ_JBBLXS010000037.1"/>
</dbReference>
<organism evidence="1 2">
    <name type="scientific">Microcoleus anatoxicus PTRS2</name>
    <dbReference type="NCBI Taxonomy" id="2705321"/>
    <lineage>
        <taxon>Bacteria</taxon>
        <taxon>Bacillati</taxon>
        <taxon>Cyanobacteriota</taxon>
        <taxon>Cyanophyceae</taxon>
        <taxon>Oscillatoriophycideae</taxon>
        <taxon>Oscillatoriales</taxon>
        <taxon>Microcoleaceae</taxon>
        <taxon>Microcoleus</taxon>
        <taxon>Microcoleus anatoxicus</taxon>
    </lineage>
</organism>
<proteinExistence type="predicted"/>
<comment type="caution">
    <text evidence="1">The sequence shown here is derived from an EMBL/GenBank/DDBJ whole genome shotgun (WGS) entry which is preliminary data.</text>
</comment>
<evidence type="ECO:0000313" key="1">
    <source>
        <dbReference type="EMBL" id="MEK0184185.1"/>
    </source>
</evidence>
<dbReference type="EMBL" id="JBBLXS010000037">
    <property type="protein sequence ID" value="MEK0184185.1"/>
    <property type="molecule type" value="Genomic_DNA"/>
</dbReference>
<gene>
    <name evidence="1" type="ORF">WMG39_04895</name>
</gene>